<feature type="compositionally biased region" description="Basic and acidic residues" evidence="1">
    <location>
        <begin position="723"/>
        <end position="732"/>
    </location>
</feature>
<dbReference type="Pfam" id="PF14676">
    <property type="entry name" value="FANCI_S2"/>
    <property type="match status" value="1"/>
</dbReference>
<dbReference type="PANTHER" id="PTHR21818:SF0">
    <property type="entry name" value="FANCONI ANEMIA GROUP I PROTEIN"/>
    <property type="match status" value="1"/>
</dbReference>
<keyword evidence="8" id="KW-1185">Reference proteome</keyword>
<accession>A0A5J9WGL3</accession>
<dbReference type="InterPro" id="IPR029315">
    <property type="entry name" value="FANCI_S2"/>
</dbReference>
<dbReference type="GO" id="GO:0070182">
    <property type="term" value="F:DNA polymerase binding"/>
    <property type="evidence" value="ECO:0007669"/>
    <property type="project" value="TreeGrafter"/>
</dbReference>
<organism evidence="7 8">
    <name type="scientific">Eragrostis curvula</name>
    <name type="common">weeping love grass</name>
    <dbReference type="NCBI Taxonomy" id="38414"/>
    <lineage>
        <taxon>Eukaryota</taxon>
        <taxon>Viridiplantae</taxon>
        <taxon>Streptophyta</taxon>
        <taxon>Embryophyta</taxon>
        <taxon>Tracheophyta</taxon>
        <taxon>Spermatophyta</taxon>
        <taxon>Magnoliopsida</taxon>
        <taxon>Liliopsida</taxon>
        <taxon>Poales</taxon>
        <taxon>Poaceae</taxon>
        <taxon>PACMAD clade</taxon>
        <taxon>Chloridoideae</taxon>
        <taxon>Eragrostideae</taxon>
        <taxon>Eragrostidinae</taxon>
        <taxon>Eragrostis</taxon>
    </lineage>
</organism>
<dbReference type="Proteomes" id="UP000324897">
    <property type="component" value="Chromosome 5"/>
</dbReference>
<dbReference type="InterPro" id="IPR016024">
    <property type="entry name" value="ARM-type_fold"/>
</dbReference>
<evidence type="ECO:0008006" key="9">
    <source>
        <dbReference type="Google" id="ProtNLM"/>
    </source>
</evidence>
<evidence type="ECO:0000259" key="2">
    <source>
        <dbReference type="Pfam" id="PF14675"/>
    </source>
</evidence>
<evidence type="ECO:0000259" key="5">
    <source>
        <dbReference type="Pfam" id="PF14679"/>
    </source>
</evidence>
<evidence type="ECO:0000259" key="3">
    <source>
        <dbReference type="Pfam" id="PF14676"/>
    </source>
</evidence>
<dbReference type="Pfam" id="PF14679">
    <property type="entry name" value="FANCI_HD1"/>
    <property type="match status" value="1"/>
</dbReference>
<evidence type="ECO:0000313" key="8">
    <source>
        <dbReference type="Proteomes" id="UP000324897"/>
    </source>
</evidence>
<dbReference type="InterPro" id="IPR026171">
    <property type="entry name" value="FANCI"/>
</dbReference>
<comment type="caution">
    <text evidence="7">The sequence shown here is derived from an EMBL/GenBank/DDBJ whole genome shotgun (WGS) entry which is preliminary data.</text>
</comment>
<feature type="domain" description="FANCI solenoid 4" evidence="4">
    <location>
        <begin position="1006"/>
        <end position="1245"/>
    </location>
</feature>
<feature type="region of interest" description="Disordered" evidence="1">
    <location>
        <begin position="1243"/>
        <end position="1330"/>
    </location>
</feature>
<feature type="domain" description="FANCI solenoid 1" evidence="2">
    <location>
        <begin position="90"/>
        <end position="169"/>
    </location>
</feature>
<dbReference type="EMBL" id="RWGY01000004">
    <property type="protein sequence ID" value="TVU47095.1"/>
    <property type="molecule type" value="Genomic_DNA"/>
</dbReference>
<feature type="region of interest" description="Disordered" evidence="1">
    <location>
        <begin position="1"/>
        <end position="27"/>
    </location>
</feature>
<dbReference type="Gramene" id="TVU47095">
    <property type="protein sequence ID" value="TVU47095"/>
    <property type="gene ID" value="EJB05_06676"/>
</dbReference>
<evidence type="ECO:0000259" key="6">
    <source>
        <dbReference type="Pfam" id="PF14680"/>
    </source>
</evidence>
<sequence>MSAAAAAVGSQPSLQQQSPPPPTADSVLRLASRDPSAAAALLPDLCPDALSDILSSLSAASPANHLTLLPHLLSLSPSPSAASAIFSSLLSATSWPSATLLAVASLLRDLPPAYRTRVPALLGKIISLLPGADAQDLPALAYQLLLLASKPLHPRAVLTGLLCFFGGRSGASIRAPPSIARQVEGTVLMNFAFVVKQDPALAREVLAAVKADAAGAISGFAVAVLLAVARVRRFNEGALGVLRDAAVLSRRDYRLSRRCKWLPDCLKEEGARAARCVEKALLKSVNESIGGREQVVPSIVQVGFLLLEVSGGDRGVEDGLDKGVTSTEDIGVNMLKSLFEIHEMARTEIIEQCKFRILSAKPQQSAPILRLLGFLIRNHPIPMLEYIAHLKELLDYFAFMNDKISTGLISCILPLTKSSRDLKDYIILVVRKAMFKREDTVRIAAINAIVELIITENMHRKNEANPFEDSSSQPSSSQHPEMHLGIGGGLFQELSGVLRRCFSQQANVKEVLYEGLKQIVASDPAVANSVLDFLWPHFLNYYTEDGESPLKIDSCFKVENAKLCIVEPLDSLLSCISSILRGQQINKCERPHDANWKCFGFAPSQDNEAGGASSTDLFMKALSSVQKHLRKSLTEDQQGQSQESSSLSSSPEMVHCHNMAMLGIIEVFVDFTASKLDKASDESMEIIEKEILELVYTHSGFERKTGNSREKISRRRGNAGDTADMHTNEPKENSNASLQKLHEKRVRFMDSSLYQLAVLCVKQCNADSHDRCSQRPSQTKWNQNSSLVSLVLKACLELFKSLATKESGHAMRNMRTMLDEDVKKLIQPIMQLVWCLIFDWKQENGGIKKNMTQGKKNIENKKDHLNLALACLKELLKPSESGDHSADIIEVMISSAPPNVEDMMDAGELDTTMVEDRSTKNAHVFLIILKQLYARILSQSLLRECEAVTELIYSISRKLHPEQRYLVGNWAVDLCKMKNVQSPSIARELVKLAIRLAPAPEDIFLMYEMSDELKKSVASGDEGTRDSSDTFQIISCKTRNSLAAVFLQMVESSLAELDWGLGKLKATLTLGYDAPTTDEDHPVDERMQRLDLEEALYSRSALVVHVLSSFAHMSLKDTQADQFLKLSAKFYKLLTRMAKSQIAPKGYAQHIPGSKFQKLAEVTCRMLTAPLYAFVSSDQELQNQQTSKKGTLAKIRRESKCIPDLIFQIEDYERYLIQLSKLTKVNLLRHAKRSVARDFQIKAKEKSGEQHQEEDCAPSCAASSGNEPDEDVEGPNPPVETNGDEDIRSSAQGSPVPGFESDEDEEISARHKRTKTNHIVQDSDEEAEED</sequence>
<feature type="region of interest" description="Disordered" evidence="1">
    <location>
        <begin position="630"/>
        <end position="652"/>
    </location>
</feature>
<evidence type="ECO:0000256" key="1">
    <source>
        <dbReference type="SAM" id="MobiDB-lite"/>
    </source>
</evidence>
<dbReference type="Pfam" id="PF14678">
    <property type="entry name" value="FANCI_S4"/>
    <property type="match status" value="1"/>
</dbReference>
<protein>
    <recommendedName>
        <fullName evidence="9">Fanconi anemia group I protein</fullName>
    </recommendedName>
</protein>
<dbReference type="Pfam" id="PF14675">
    <property type="entry name" value="FANCI_S1"/>
    <property type="match status" value="1"/>
</dbReference>
<reference evidence="7 8" key="1">
    <citation type="journal article" date="2019" name="Sci. Rep.">
        <title>A high-quality genome of Eragrostis curvula grass provides insights into Poaceae evolution and supports new strategies to enhance forage quality.</title>
        <authorList>
            <person name="Carballo J."/>
            <person name="Santos B.A.C.M."/>
            <person name="Zappacosta D."/>
            <person name="Garbus I."/>
            <person name="Selva J.P."/>
            <person name="Gallo C.A."/>
            <person name="Diaz A."/>
            <person name="Albertini E."/>
            <person name="Caccamo M."/>
            <person name="Echenique V."/>
        </authorList>
    </citation>
    <scope>NUCLEOTIDE SEQUENCE [LARGE SCALE GENOMIC DNA]</scope>
    <source>
        <strain evidence="8">cv. Victoria</strain>
        <tissue evidence="7">Leaf</tissue>
    </source>
</reference>
<dbReference type="Pfam" id="PF14680">
    <property type="entry name" value="FANCI_HD2"/>
    <property type="match status" value="1"/>
</dbReference>
<feature type="region of interest" description="Disordered" evidence="1">
    <location>
        <begin position="705"/>
        <end position="736"/>
    </location>
</feature>
<feature type="domain" description="FANCI helical" evidence="6">
    <location>
        <begin position="469"/>
        <end position="704"/>
    </location>
</feature>
<feature type="domain" description="FANCI solenoid 2" evidence="3">
    <location>
        <begin position="295"/>
        <end position="450"/>
    </location>
</feature>
<dbReference type="InterPro" id="IPR029312">
    <property type="entry name" value="FANCI_HD2"/>
</dbReference>
<proteinExistence type="predicted"/>
<feature type="domain" description="FANCI helical" evidence="5">
    <location>
        <begin position="201"/>
        <end position="281"/>
    </location>
</feature>
<dbReference type="InterPro" id="IPR029310">
    <property type="entry name" value="FANCI_HD1"/>
</dbReference>
<gene>
    <name evidence="7" type="ORF">EJB05_06676</name>
</gene>
<dbReference type="PANTHER" id="PTHR21818">
    <property type="entry name" value="BC025462 PROTEIN"/>
    <property type="match status" value="1"/>
</dbReference>
<dbReference type="OrthoDB" id="195089at2759"/>
<evidence type="ECO:0000313" key="7">
    <source>
        <dbReference type="EMBL" id="TVU47095.1"/>
    </source>
</evidence>
<dbReference type="GO" id="GO:0006281">
    <property type="term" value="P:DNA repair"/>
    <property type="evidence" value="ECO:0007669"/>
    <property type="project" value="InterPro"/>
</dbReference>
<dbReference type="InterPro" id="IPR029314">
    <property type="entry name" value="FANCI_S4"/>
</dbReference>
<name>A0A5J9WGL3_9POAL</name>
<dbReference type="InterPro" id="IPR029308">
    <property type="entry name" value="FANCI_S1"/>
</dbReference>
<evidence type="ECO:0000259" key="4">
    <source>
        <dbReference type="Pfam" id="PF14678"/>
    </source>
</evidence>
<feature type="compositionally biased region" description="Low complexity" evidence="1">
    <location>
        <begin position="637"/>
        <end position="650"/>
    </location>
</feature>
<feature type="compositionally biased region" description="Basic and acidic residues" evidence="1">
    <location>
        <begin position="1243"/>
        <end position="1254"/>
    </location>
</feature>
<dbReference type="SUPFAM" id="SSF48371">
    <property type="entry name" value="ARM repeat"/>
    <property type="match status" value="1"/>
</dbReference>